<dbReference type="GO" id="GO:0005740">
    <property type="term" value="C:mitochondrial envelope"/>
    <property type="evidence" value="ECO:0007669"/>
    <property type="project" value="TreeGrafter"/>
</dbReference>
<keyword evidence="12" id="KW-0067">ATP-binding</keyword>
<dbReference type="Gene3D" id="3.30.70.560">
    <property type="entry name" value="7,8-Dihydro-6-hydroxymethylpterin-pyrophosphokinase HPPK"/>
    <property type="match status" value="1"/>
</dbReference>
<dbReference type="OrthoDB" id="615426at2759"/>
<evidence type="ECO:0000256" key="8">
    <source>
        <dbReference type="ARBA" id="ARBA00022679"/>
    </source>
</evidence>
<evidence type="ECO:0000256" key="13">
    <source>
        <dbReference type="ARBA" id="ARBA00022842"/>
    </source>
</evidence>
<protein>
    <submittedName>
        <fullName evidence="17">Folic acid synthesis protein fol1</fullName>
    </submittedName>
</protein>
<evidence type="ECO:0000256" key="5">
    <source>
        <dbReference type="ARBA" id="ARBA00005051"/>
    </source>
</evidence>
<evidence type="ECO:0000313" key="17">
    <source>
        <dbReference type="EMBL" id="OLY80509.1"/>
    </source>
</evidence>
<comment type="caution">
    <text evidence="17">The sequence shown here is derived from an EMBL/GenBank/DDBJ whole genome shotgun (WGS) entry which is preliminary data.</text>
</comment>
<evidence type="ECO:0000256" key="11">
    <source>
        <dbReference type="ARBA" id="ARBA00022777"/>
    </source>
</evidence>
<dbReference type="PROSITE" id="PS00794">
    <property type="entry name" value="HPPK"/>
    <property type="match status" value="1"/>
</dbReference>
<keyword evidence="11" id="KW-0418">Kinase</keyword>
<feature type="domain" description="Pterin-binding" evidence="16">
    <location>
        <begin position="513"/>
        <end position="831"/>
    </location>
</feature>
<dbReference type="InterPro" id="IPR043133">
    <property type="entry name" value="GTP-CH-I_C/QueF"/>
</dbReference>
<gene>
    <name evidence="17" type="ORF">AYI68_g5392</name>
</gene>
<accession>A0A1R0GUF1</accession>
<evidence type="ECO:0000256" key="14">
    <source>
        <dbReference type="ARBA" id="ARBA00022909"/>
    </source>
</evidence>
<evidence type="ECO:0000256" key="3">
    <source>
        <dbReference type="ARBA" id="ARBA00001946"/>
    </source>
</evidence>
<dbReference type="GO" id="GO:0046872">
    <property type="term" value="F:metal ion binding"/>
    <property type="evidence" value="ECO:0007669"/>
    <property type="project" value="UniProtKB-KW"/>
</dbReference>
<dbReference type="PROSITE" id="PS00792">
    <property type="entry name" value="DHPS_1"/>
    <property type="match status" value="1"/>
</dbReference>
<evidence type="ECO:0000256" key="15">
    <source>
        <dbReference type="ARBA" id="ARBA00023268"/>
    </source>
</evidence>
<dbReference type="GO" id="GO:0004150">
    <property type="term" value="F:dihydroneopterin aldolase activity"/>
    <property type="evidence" value="ECO:0007669"/>
    <property type="project" value="InterPro"/>
</dbReference>
<evidence type="ECO:0000259" key="16">
    <source>
        <dbReference type="PROSITE" id="PS50972"/>
    </source>
</evidence>
<dbReference type="NCBIfam" id="TIGR00526">
    <property type="entry name" value="folB_dom"/>
    <property type="match status" value="1"/>
</dbReference>
<dbReference type="CDD" id="cd00739">
    <property type="entry name" value="DHPS"/>
    <property type="match status" value="1"/>
</dbReference>
<dbReference type="SUPFAM" id="SSF55620">
    <property type="entry name" value="Tetrahydrobiopterin biosynthesis enzymes-like"/>
    <property type="match status" value="2"/>
</dbReference>
<dbReference type="GO" id="GO:0005524">
    <property type="term" value="F:ATP binding"/>
    <property type="evidence" value="ECO:0007669"/>
    <property type="project" value="UniProtKB-KW"/>
</dbReference>
<dbReference type="UniPathway" id="UPA00077">
    <property type="reaction ID" value="UER00155"/>
</dbReference>
<dbReference type="Pfam" id="PF01288">
    <property type="entry name" value="HPPK"/>
    <property type="match status" value="1"/>
</dbReference>
<dbReference type="Gene3D" id="3.30.1130.10">
    <property type="match status" value="2"/>
</dbReference>
<keyword evidence="8" id="KW-0808">Transferase</keyword>
<dbReference type="GO" id="GO:0046654">
    <property type="term" value="P:tetrahydrofolate biosynthetic process"/>
    <property type="evidence" value="ECO:0007669"/>
    <property type="project" value="UniProtKB-UniPathway"/>
</dbReference>
<dbReference type="GO" id="GO:0046656">
    <property type="term" value="P:folic acid biosynthetic process"/>
    <property type="evidence" value="ECO:0007669"/>
    <property type="project" value="UniProtKB-KW"/>
</dbReference>
<dbReference type="InterPro" id="IPR006157">
    <property type="entry name" value="FolB_dom"/>
</dbReference>
<dbReference type="InterPro" id="IPR035907">
    <property type="entry name" value="Hppk_sf"/>
</dbReference>
<comment type="pathway">
    <text evidence="4">Cofactor biosynthesis; tetrahydrofolate biosynthesis; 7,8-dihydrofolate from 2-amino-4-hydroxy-6-hydroxymethyl-7,8-dihydropteridine diphosphate and 4-aminobenzoate: step 1/2.</text>
</comment>
<keyword evidence="13" id="KW-0460">Magnesium</keyword>
<evidence type="ECO:0000256" key="4">
    <source>
        <dbReference type="ARBA" id="ARBA00004763"/>
    </source>
</evidence>
<dbReference type="NCBIfam" id="TIGR01498">
    <property type="entry name" value="folK"/>
    <property type="match status" value="1"/>
</dbReference>
<keyword evidence="15" id="KW-0511">Multifunctional enzyme</keyword>
<evidence type="ECO:0000256" key="9">
    <source>
        <dbReference type="ARBA" id="ARBA00022723"/>
    </source>
</evidence>
<dbReference type="EMBL" id="LSSL01003415">
    <property type="protein sequence ID" value="OLY80509.1"/>
    <property type="molecule type" value="Genomic_DNA"/>
</dbReference>
<organism evidence="17 18">
    <name type="scientific">Smittium mucronatum</name>
    <dbReference type="NCBI Taxonomy" id="133383"/>
    <lineage>
        <taxon>Eukaryota</taxon>
        <taxon>Fungi</taxon>
        <taxon>Fungi incertae sedis</taxon>
        <taxon>Zoopagomycota</taxon>
        <taxon>Kickxellomycotina</taxon>
        <taxon>Harpellomycetes</taxon>
        <taxon>Harpellales</taxon>
        <taxon>Legeriomycetaceae</taxon>
        <taxon>Smittium</taxon>
    </lineage>
</organism>
<comment type="catalytic activity">
    <reaction evidence="2">
        <text>6-hydroxymethyl-7,8-dihydropterin + ATP = (7,8-dihydropterin-6-yl)methyl diphosphate + AMP + H(+)</text>
        <dbReference type="Rhea" id="RHEA:11412"/>
        <dbReference type="ChEBI" id="CHEBI:15378"/>
        <dbReference type="ChEBI" id="CHEBI:30616"/>
        <dbReference type="ChEBI" id="CHEBI:44841"/>
        <dbReference type="ChEBI" id="CHEBI:72950"/>
        <dbReference type="ChEBI" id="CHEBI:456215"/>
        <dbReference type="EC" id="2.7.6.3"/>
    </reaction>
</comment>
<dbReference type="Gene3D" id="3.20.20.20">
    <property type="entry name" value="Dihydropteroate synthase-like"/>
    <property type="match status" value="1"/>
</dbReference>
<comment type="cofactor">
    <cofactor evidence="3">
        <name>Mg(2+)</name>
        <dbReference type="ChEBI" id="CHEBI:18420"/>
    </cofactor>
</comment>
<comment type="similarity">
    <text evidence="6">In the N-terminal section; belongs to the DHNA family.</text>
</comment>
<dbReference type="InterPro" id="IPR045031">
    <property type="entry name" value="DHP_synth-like"/>
</dbReference>
<dbReference type="InterPro" id="IPR011005">
    <property type="entry name" value="Dihydropteroate_synth-like_sf"/>
</dbReference>
<evidence type="ECO:0000256" key="1">
    <source>
        <dbReference type="ARBA" id="ARBA00000012"/>
    </source>
</evidence>
<dbReference type="SMART" id="SM00905">
    <property type="entry name" value="FolB"/>
    <property type="match status" value="2"/>
</dbReference>
<dbReference type="InterPro" id="IPR006390">
    <property type="entry name" value="DHP_synth_dom"/>
</dbReference>
<dbReference type="Pfam" id="PF02152">
    <property type="entry name" value="FolB"/>
    <property type="match status" value="2"/>
</dbReference>
<reference evidence="17 18" key="1">
    <citation type="journal article" date="2016" name="Mol. Biol. Evol.">
        <title>Genome-Wide Survey of Gut Fungi (Harpellales) Reveals the First Horizontally Transferred Ubiquitin Gene from a Mosquito Host.</title>
        <authorList>
            <person name="Wang Y."/>
            <person name="White M.M."/>
            <person name="Kvist S."/>
            <person name="Moncalvo J.M."/>
        </authorList>
    </citation>
    <scope>NUCLEOTIDE SEQUENCE [LARGE SCALE GENOMIC DNA]</scope>
    <source>
        <strain evidence="17 18">ALG-7-W6</strain>
    </source>
</reference>
<dbReference type="AlphaFoldDB" id="A0A1R0GUF1"/>
<proteinExistence type="inferred from homology"/>
<dbReference type="SUPFAM" id="SSF51717">
    <property type="entry name" value="Dihydropteroate synthetase-like"/>
    <property type="match status" value="1"/>
</dbReference>
<comment type="similarity">
    <text evidence="7">In the C-terminal section; belongs to the DHPS family.</text>
</comment>
<keyword evidence="18" id="KW-1185">Reference proteome</keyword>
<dbReference type="InterPro" id="IPR000550">
    <property type="entry name" value="Hppk"/>
</dbReference>
<dbReference type="GO" id="GO:0004156">
    <property type="term" value="F:dihydropteroate synthase activity"/>
    <property type="evidence" value="ECO:0007669"/>
    <property type="project" value="UniProtKB-EC"/>
</dbReference>
<comment type="catalytic activity">
    <reaction evidence="1">
        <text>(7,8-dihydropterin-6-yl)methyl diphosphate + 4-aminobenzoate = 7,8-dihydropteroate + diphosphate</text>
        <dbReference type="Rhea" id="RHEA:19949"/>
        <dbReference type="ChEBI" id="CHEBI:17836"/>
        <dbReference type="ChEBI" id="CHEBI:17839"/>
        <dbReference type="ChEBI" id="CHEBI:33019"/>
        <dbReference type="ChEBI" id="CHEBI:72950"/>
        <dbReference type="EC" id="2.5.1.15"/>
    </reaction>
</comment>
<evidence type="ECO:0000313" key="18">
    <source>
        <dbReference type="Proteomes" id="UP000187455"/>
    </source>
</evidence>
<evidence type="ECO:0000256" key="6">
    <source>
        <dbReference type="ARBA" id="ARBA00009640"/>
    </source>
</evidence>
<name>A0A1R0GUF1_9FUNG</name>
<dbReference type="Proteomes" id="UP000187455">
    <property type="component" value="Unassembled WGS sequence"/>
</dbReference>
<dbReference type="PANTHER" id="PTHR20941:SF1">
    <property type="entry name" value="FOLIC ACID SYNTHESIS PROTEIN FOL1"/>
    <property type="match status" value="1"/>
</dbReference>
<dbReference type="NCBIfam" id="TIGR01496">
    <property type="entry name" value="DHPS"/>
    <property type="match status" value="1"/>
</dbReference>
<comment type="pathway">
    <text evidence="5">Cofactor biosynthesis; tetrahydrofolate biosynthesis; 2-amino-4-hydroxy-6-hydroxymethyl-7,8-dihydropteridine diphosphate from 7,8-dihydroneopterin triphosphate: step 4/4.</text>
</comment>
<dbReference type="GO" id="GO:0003848">
    <property type="term" value="F:2-amino-4-hydroxy-6-hydroxymethyldihydropteridine diphosphokinase activity"/>
    <property type="evidence" value="ECO:0007669"/>
    <property type="project" value="UniProtKB-EC"/>
</dbReference>
<keyword evidence="14" id="KW-0289">Folate biosynthesis</keyword>
<dbReference type="GO" id="GO:0016301">
    <property type="term" value="F:kinase activity"/>
    <property type="evidence" value="ECO:0007669"/>
    <property type="project" value="UniProtKB-KW"/>
</dbReference>
<evidence type="ECO:0000256" key="12">
    <source>
        <dbReference type="ARBA" id="ARBA00022840"/>
    </source>
</evidence>
<dbReference type="STRING" id="133383.A0A1R0GUF1"/>
<evidence type="ECO:0000256" key="10">
    <source>
        <dbReference type="ARBA" id="ARBA00022741"/>
    </source>
</evidence>
<evidence type="ECO:0000256" key="2">
    <source>
        <dbReference type="ARBA" id="ARBA00000198"/>
    </source>
</evidence>
<keyword evidence="9" id="KW-0479">Metal-binding</keyword>
<dbReference type="InterPro" id="IPR000489">
    <property type="entry name" value="Pterin-binding_dom"/>
</dbReference>
<dbReference type="CDD" id="cd00483">
    <property type="entry name" value="HPPK"/>
    <property type="match status" value="1"/>
</dbReference>
<keyword evidence="10" id="KW-0547">Nucleotide-binding</keyword>
<dbReference type="PANTHER" id="PTHR20941">
    <property type="entry name" value="FOLATE SYNTHESIS PROTEINS"/>
    <property type="match status" value="1"/>
</dbReference>
<dbReference type="PROSITE" id="PS50972">
    <property type="entry name" value="PTERIN_BINDING"/>
    <property type="match status" value="1"/>
</dbReference>
<evidence type="ECO:0000256" key="7">
    <source>
        <dbReference type="ARBA" id="ARBA00009951"/>
    </source>
</evidence>
<sequence>MDTVEVHDLEIRATLGRDPWEQRKIQPILVTVKIQTSLTNAGISDQVSDSVHYGLVAKAITNFVESQNLDGIEILAEHLACLILTFDIEKIFGVFVSIKKPNTLHNAKSVEMNVYRCYKDIHFLAKLCRDEFIKTGLSIPDLSQYDSIKDNCEFLNSPDNFQLSIADAGELYGEDLLLVNDLQISALLGANVYERHVRQNILVNITLHINKDAKNLEDPDAVSLYPSQLKQYRKLVRNVVQYVELGTGYLTIEALATAIARVCIIDFGLEKVSILIKKPCVLMFASCSAVKITRTRAQLLKELNFSYSPDSNISSLPTSKSDNLKHVAYIAVGTNLGDRLDNIHKSIRMINQSSSCKVVDTGFLYQSAPMYFEDQPIFLNSALKVKTDLEPHSLLKELKNIESAIGRDFSTIRNGPRVIDLDILFYDSIVIDTPDLVIPHLRIHERHFQLQPVIDMDPDVIHTRLNSSVDTLSRELIRIKGVPNDLIQVMPLSNKEINGEVTLVPISPAQKNTLVMGIVNTTHDSFSDGGKFLKPTDAIEHAMSLFKEGAEILDIGGQSTKVGAEGVNPDEEISRIVPVIKGIRDRTMEDSVKPIISVDTFVAEVAKEALNSGADIINDVSGGDLDPEMFKLAADYGNPIVIMHMRGTPKTMANLTDYKVTLKNENDEHLAVIDDVILTIRYELSKKVKSALDQGIPRFNIILDPGIGFAKTFAQNFEILKRLPELTSEQLYSMSNSSSLLDLNSKLSTSFNKSTKNKPAIPQFHEQLFVPLLGFPVLVGSSRKGFIGDVTGKKQADLRVFGTAATVTSAIQGHACIVRVHDVGQMVDVVKVSDRIYRD</sequence>
<dbReference type="Pfam" id="PF00809">
    <property type="entry name" value="Pterin_bind"/>
    <property type="match status" value="2"/>
</dbReference>
<dbReference type="SUPFAM" id="SSF55083">
    <property type="entry name" value="6-hydroxymethyl-7,8-dihydropterin pyrophosphokinase, HPPK"/>
    <property type="match status" value="1"/>
</dbReference>